<feature type="transmembrane region" description="Helical" evidence="1">
    <location>
        <begin position="190"/>
        <end position="210"/>
    </location>
</feature>
<dbReference type="PROSITE" id="PS51257">
    <property type="entry name" value="PROKAR_LIPOPROTEIN"/>
    <property type="match status" value="1"/>
</dbReference>
<sequence>MLKTTLAAVAFGAVTFFAGTAAMAAPAATSCSSFSPDVTDYVTNTSACFVLTGTDGNVSNDINEFNATNFDGHADWVDLGKVDPYGTGSNFKITGDTFSGTSNNPLTGSWEVFSNAVTQMYSEFVLVFKAGQDRNTDPSAQVGYVIDGASGEWKSMLFGNTNPRGISHVSLYGRGSCDPTTEICGPGVNVVPVPAGLPLLLSALGLGVAVRRFKKRA</sequence>
<dbReference type="Proteomes" id="UP001191082">
    <property type="component" value="Unassembled WGS sequence"/>
</dbReference>
<protein>
    <recommendedName>
        <fullName evidence="5">VPLPA-CTERM protein sorting domain-containing protein</fullName>
    </recommendedName>
</protein>
<keyword evidence="1" id="KW-1133">Transmembrane helix</keyword>
<name>A0ABY2XBY0_9RHOB</name>
<keyword evidence="4" id="KW-1185">Reference proteome</keyword>
<dbReference type="RefSeq" id="WP_138861866.1">
    <property type="nucleotide sequence ID" value="NZ_VCPC01000001.1"/>
</dbReference>
<keyword evidence="2" id="KW-0732">Signal</keyword>
<organism evidence="3 4">
    <name type="scientific">Arenibacterium halophilum</name>
    <dbReference type="NCBI Taxonomy" id="2583821"/>
    <lineage>
        <taxon>Bacteria</taxon>
        <taxon>Pseudomonadati</taxon>
        <taxon>Pseudomonadota</taxon>
        <taxon>Alphaproteobacteria</taxon>
        <taxon>Rhodobacterales</taxon>
        <taxon>Paracoccaceae</taxon>
        <taxon>Arenibacterium</taxon>
    </lineage>
</organism>
<evidence type="ECO:0000256" key="1">
    <source>
        <dbReference type="SAM" id="Phobius"/>
    </source>
</evidence>
<evidence type="ECO:0000313" key="3">
    <source>
        <dbReference type="EMBL" id="TMV14514.1"/>
    </source>
</evidence>
<keyword evidence="1" id="KW-0472">Membrane</keyword>
<dbReference type="EMBL" id="VCPC01000001">
    <property type="protein sequence ID" value="TMV14514.1"/>
    <property type="molecule type" value="Genomic_DNA"/>
</dbReference>
<feature type="chain" id="PRO_5047036080" description="VPLPA-CTERM protein sorting domain-containing protein" evidence="2">
    <location>
        <begin position="25"/>
        <end position="217"/>
    </location>
</feature>
<evidence type="ECO:0000313" key="4">
    <source>
        <dbReference type="Proteomes" id="UP001191082"/>
    </source>
</evidence>
<comment type="caution">
    <text evidence="3">The sequence shown here is derived from an EMBL/GenBank/DDBJ whole genome shotgun (WGS) entry which is preliminary data.</text>
</comment>
<feature type="signal peptide" evidence="2">
    <location>
        <begin position="1"/>
        <end position="24"/>
    </location>
</feature>
<gene>
    <name evidence="3" type="ORF">FGK64_00555</name>
</gene>
<evidence type="ECO:0008006" key="5">
    <source>
        <dbReference type="Google" id="ProtNLM"/>
    </source>
</evidence>
<proteinExistence type="predicted"/>
<keyword evidence="1" id="KW-0812">Transmembrane</keyword>
<accession>A0ABY2XBY0</accession>
<reference evidence="3 4" key="1">
    <citation type="submission" date="2019-05" db="EMBL/GenBank/DDBJ databases">
        <title>Marivita sp. nov. isolated from sea sediment.</title>
        <authorList>
            <person name="Kim W."/>
        </authorList>
    </citation>
    <scope>NUCLEOTIDE SEQUENCE [LARGE SCALE GENOMIC DNA]</scope>
    <source>
        <strain evidence="3 4">CAU 1492</strain>
    </source>
</reference>
<evidence type="ECO:0000256" key="2">
    <source>
        <dbReference type="SAM" id="SignalP"/>
    </source>
</evidence>